<gene>
    <name evidence="2" type="ORF">GCM10017668_00750</name>
</gene>
<accession>A0A7G1N7P0</accession>
<dbReference type="Proteomes" id="UP000516373">
    <property type="component" value="Chromosome"/>
</dbReference>
<name>A0A7G1N7P0_9ACTN</name>
<dbReference type="EMBL" id="AP023439">
    <property type="protein sequence ID" value="BCL18232.1"/>
    <property type="molecule type" value="Genomic_DNA"/>
</dbReference>
<sequence length="82" mass="9098">MTVRQTVPSGASKPFVNGTDDTGRVGLPHGGLTVQNRTQHDWCAWSKRDYRGTKDVVHPGEWVGTPFPVYSLLPETSWRCAT</sequence>
<evidence type="ECO:0000313" key="3">
    <source>
        <dbReference type="Proteomes" id="UP000516373"/>
    </source>
</evidence>
<feature type="region of interest" description="Disordered" evidence="1">
    <location>
        <begin position="1"/>
        <end position="31"/>
    </location>
</feature>
<reference evidence="2 3" key="1">
    <citation type="journal article" date="2014" name="Int. J. Syst. Evol. Microbiol.">
        <title>Complete genome sequence of Corynebacterium casei LMG S-19264T (=DSM 44701T), isolated from a smear-ripened cheese.</title>
        <authorList>
            <consortium name="US DOE Joint Genome Institute (JGI-PGF)"/>
            <person name="Walter F."/>
            <person name="Albersmeier A."/>
            <person name="Kalinowski J."/>
            <person name="Ruckert C."/>
        </authorList>
    </citation>
    <scope>NUCLEOTIDE SEQUENCE [LARGE SCALE GENOMIC DNA]</scope>
    <source>
        <strain evidence="2 3">JCM 4255</strain>
    </source>
</reference>
<evidence type="ECO:0000313" key="2">
    <source>
        <dbReference type="EMBL" id="BCL18232.1"/>
    </source>
</evidence>
<evidence type="ECO:0000256" key="1">
    <source>
        <dbReference type="SAM" id="MobiDB-lite"/>
    </source>
</evidence>
<protein>
    <submittedName>
        <fullName evidence="2">Uncharacterized protein</fullName>
    </submittedName>
</protein>
<dbReference type="AlphaFoldDB" id="A0A7G1N7P0"/>
<organism evidence="2 3">
    <name type="scientific">Streptomyces tuirus</name>
    <dbReference type="NCBI Taxonomy" id="68278"/>
    <lineage>
        <taxon>Bacteria</taxon>
        <taxon>Bacillati</taxon>
        <taxon>Actinomycetota</taxon>
        <taxon>Actinomycetes</taxon>
        <taxon>Kitasatosporales</taxon>
        <taxon>Streptomycetaceae</taxon>
        <taxon>Streptomyces</taxon>
    </lineage>
</organism>
<dbReference type="KEGG" id="stui:GCM10017668_00750"/>
<proteinExistence type="predicted"/>